<dbReference type="GO" id="GO:0004674">
    <property type="term" value="F:protein serine/threonine kinase activity"/>
    <property type="evidence" value="ECO:0007669"/>
    <property type="project" value="UniProtKB-KW"/>
</dbReference>
<dbReference type="Proteomes" id="UP000271272">
    <property type="component" value="Unassembled WGS sequence"/>
</dbReference>
<evidence type="ECO:0000256" key="6">
    <source>
        <dbReference type="ARBA" id="ARBA00022840"/>
    </source>
</evidence>
<keyword evidence="6 7" id="KW-0067">ATP-binding</keyword>
<sequence length="557" mass="55981">MSPQAPPGSRSDLADTLSTPFTIPGVQLHSVLGRGGFAVVYAGVQDSLARPVAVKIDSRPLDDPRNERRFMREVQAASRITGHPHVVSLVDTGVLPDNRPYLVMEMCAGGSLADLVAKGPTAPADAVALVEAASSGLGAAHAAGVMHRDVKPANILLDAYGSPRLSDFGIASVEREGQDPTVTLECLTPDFAPPEAFMLSRPGPEGDVWSMGAVLFALLTGRGPRRGPDGAHRSLPEIVRSLEDPLNLRDPRIPAPLLGLLEACMAPEPEDRLHDGRELTAALARVRAGLGQGRLTVGGPVTTVRLAEAGLAALPVAGAANHPAAAAIGPAGPPGAGGPGASSGPGAAMSARSLRRTRLRAAVVGLAIGLILGTSAGWGVSSAVQSGTAQGASQGAGAAGADSGDVAAGSGGQGTAQDANGGGQRAGQSGDGSQGDAAVAGAQGDGSPQQASQEAPPHENGTCLTGIVSVSGYASARPTSCQETHSWQVFAVGALDPSTTGVSTGDLEADPQVQATCTEQAARDAGALNPEIEVLGPSQAQWEARGARGFSCVYSER</sequence>
<dbReference type="PANTHER" id="PTHR43289">
    <property type="entry name" value="MITOGEN-ACTIVATED PROTEIN KINASE KINASE KINASE 20-RELATED"/>
    <property type="match status" value="1"/>
</dbReference>
<evidence type="ECO:0000256" key="4">
    <source>
        <dbReference type="ARBA" id="ARBA00022741"/>
    </source>
</evidence>
<evidence type="ECO:0000256" key="8">
    <source>
        <dbReference type="SAM" id="MobiDB-lite"/>
    </source>
</evidence>
<evidence type="ECO:0000256" key="1">
    <source>
        <dbReference type="ARBA" id="ARBA00012513"/>
    </source>
</evidence>
<dbReference type="PROSITE" id="PS00108">
    <property type="entry name" value="PROTEIN_KINASE_ST"/>
    <property type="match status" value="1"/>
</dbReference>
<dbReference type="AlphaFoldDB" id="A0A3P1V6L3"/>
<feature type="region of interest" description="Disordered" evidence="8">
    <location>
        <begin position="390"/>
        <end position="463"/>
    </location>
</feature>
<keyword evidence="5 10" id="KW-0418">Kinase</keyword>
<dbReference type="InterPro" id="IPR000719">
    <property type="entry name" value="Prot_kinase_dom"/>
</dbReference>
<keyword evidence="4 7" id="KW-0547">Nucleotide-binding</keyword>
<dbReference type="PANTHER" id="PTHR43289:SF6">
    <property type="entry name" value="SERINE_THREONINE-PROTEIN KINASE NEKL-3"/>
    <property type="match status" value="1"/>
</dbReference>
<dbReference type="GO" id="GO:0005524">
    <property type="term" value="F:ATP binding"/>
    <property type="evidence" value="ECO:0007669"/>
    <property type="project" value="UniProtKB-UniRule"/>
</dbReference>
<evidence type="ECO:0000313" key="10">
    <source>
        <dbReference type="EMBL" id="RRD29458.1"/>
    </source>
</evidence>
<accession>A0A3P1V6L3</accession>
<dbReference type="CDD" id="cd14014">
    <property type="entry name" value="STKc_PknB_like"/>
    <property type="match status" value="1"/>
</dbReference>
<dbReference type="Gene3D" id="1.10.510.10">
    <property type="entry name" value="Transferase(Phosphotransferase) domain 1"/>
    <property type="match status" value="1"/>
</dbReference>
<feature type="compositionally biased region" description="Low complexity" evidence="8">
    <location>
        <begin position="390"/>
        <end position="408"/>
    </location>
</feature>
<evidence type="ECO:0000259" key="9">
    <source>
        <dbReference type="PROSITE" id="PS50011"/>
    </source>
</evidence>
<keyword evidence="3" id="KW-0808">Transferase</keyword>
<gene>
    <name evidence="10" type="ORF">EII10_06280</name>
</gene>
<reference evidence="10 11" key="1">
    <citation type="submission" date="2018-11" db="EMBL/GenBank/DDBJ databases">
        <title>Genomes From Bacteria Associated with the Canine Oral Cavity: a Test Case for Automated Genome-Based Taxonomic Assignment.</title>
        <authorList>
            <person name="Coil D.A."/>
            <person name="Jospin G."/>
            <person name="Darling A.E."/>
            <person name="Wallis C."/>
            <person name="Davis I.J."/>
            <person name="Harris S."/>
            <person name="Eisen J.A."/>
            <person name="Holcombe L.J."/>
            <person name="O'Flynn C."/>
        </authorList>
    </citation>
    <scope>NUCLEOTIDE SEQUENCE [LARGE SCALE GENOMIC DNA]</scope>
    <source>
        <strain evidence="10 11">OH5050</strain>
    </source>
</reference>
<proteinExistence type="predicted"/>
<keyword evidence="11" id="KW-1185">Reference proteome</keyword>
<evidence type="ECO:0000313" key="11">
    <source>
        <dbReference type="Proteomes" id="UP000271272"/>
    </source>
</evidence>
<dbReference type="EC" id="2.7.11.1" evidence="1"/>
<comment type="caution">
    <text evidence="10">The sequence shown here is derived from an EMBL/GenBank/DDBJ whole genome shotgun (WGS) entry which is preliminary data.</text>
</comment>
<dbReference type="InterPro" id="IPR008271">
    <property type="entry name" value="Ser/Thr_kinase_AS"/>
</dbReference>
<name>A0A3P1V6L3_9ACTO</name>
<keyword evidence="2 10" id="KW-0723">Serine/threonine-protein kinase</keyword>
<dbReference type="PROSITE" id="PS00107">
    <property type="entry name" value="PROTEIN_KINASE_ATP"/>
    <property type="match status" value="1"/>
</dbReference>
<dbReference type="InterPro" id="IPR017441">
    <property type="entry name" value="Protein_kinase_ATP_BS"/>
</dbReference>
<dbReference type="Pfam" id="PF00069">
    <property type="entry name" value="Pkinase"/>
    <property type="match status" value="1"/>
</dbReference>
<dbReference type="EMBL" id="RQZC01000007">
    <property type="protein sequence ID" value="RRD29458.1"/>
    <property type="molecule type" value="Genomic_DNA"/>
</dbReference>
<protein>
    <recommendedName>
        <fullName evidence="1">non-specific serine/threonine protein kinase</fullName>
        <ecNumber evidence="1">2.7.11.1</ecNumber>
    </recommendedName>
</protein>
<feature type="region of interest" description="Disordered" evidence="8">
    <location>
        <begin position="330"/>
        <end position="349"/>
    </location>
</feature>
<dbReference type="PROSITE" id="PS50011">
    <property type="entry name" value="PROTEIN_KINASE_DOM"/>
    <property type="match status" value="1"/>
</dbReference>
<organism evidence="10 11">
    <name type="scientific">Actinomyces bowdenii</name>
    <dbReference type="NCBI Taxonomy" id="131109"/>
    <lineage>
        <taxon>Bacteria</taxon>
        <taxon>Bacillati</taxon>
        <taxon>Actinomycetota</taxon>
        <taxon>Actinomycetes</taxon>
        <taxon>Actinomycetales</taxon>
        <taxon>Actinomycetaceae</taxon>
        <taxon>Actinomyces</taxon>
    </lineage>
</organism>
<feature type="binding site" evidence="7">
    <location>
        <position position="55"/>
    </location>
    <ligand>
        <name>ATP</name>
        <dbReference type="ChEBI" id="CHEBI:30616"/>
    </ligand>
</feature>
<evidence type="ECO:0000256" key="2">
    <source>
        <dbReference type="ARBA" id="ARBA00022527"/>
    </source>
</evidence>
<evidence type="ECO:0000256" key="3">
    <source>
        <dbReference type="ARBA" id="ARBA00022679"/>
    </source>
</evidence>
<dbReference type="SMART" id="SM00220">
    <property type="entry name" value="S_TKc"/>
    <property type="match status" value="1"/>
</dbReference>
<feature type="compositionally biased region" description="Low complexity" evidence="8">
    <location>
        <begin position="434"/>
        <end position="447"/>
    </location>
</feature>
<evidence type="ECO:0000256" key="5">
    <source>
        <dbReference type="ARBA" id="ARBA00022777"/>
    </source>
</evidence>
<feature type="compositionally biased region" description="Gly residues" evidence="8">
    <location>
        <begin position="334"/>
        <end position="343"/>
    </location>
</feature>
<dbReference type="OrthoDB" id="9762169at2"/>
<feature type="compositionally biased region" description="Gly residues" evidence="8">
    <location>
        <begin position="409"/>
        <end position="433"/>
    </location>
</feature>
<dbReference type="InterPro" id="IPR011009">
    <property type="entry name" value="Kinase-like_dom_sf"/>
</dbReference>
<evidence type="ECO:0000256" key="7">
    <source>
        <dbReference type="PROSITE-ProRule" id="PRU10141"/>
    </source>
</evidence>
<dbReference type="SUPFAM" id="SSF56112">
    <property type="entry name" value="Protein kinase-like (PK-like)"/>
    <property type="match status" value="1"/>
</dbReference>
<feature type="domain" description="Protein kinase" evidence="9">
    <location>
        <begin position="26"/>
        <end position="284"/>
    </location>
</feature>